<dbReference type="AlphaFoldDB" id="A0A6C0HH01"/>
<feature type="transmembrane region" description="Helical" evidence="1">
    <location>
        <begin position="116"/>
        <end position="134"/>
    </location>
</feature>
<evidence type="ECO:0000256" key="1">
    <source>
        <dbReference type="SAM" id="Phobius"/>
    </source>
</evidence>
<accession>A0A6C0HH01</accession>
<protein>
    <submittedName>
        <fullName evidence="2">Uncharacterized protein</fullName>
    </submittedName>
</protein>
<feature type="transmembrane region" description="Helical" evidence="1">
    <location>
        <begin position="80"/>
        <end position="101"/>
    </location>
</feature>
<sequence>MNILKEALAYIVSFSLTIFVLVYLLDLPKYISEKPKVVDLYTNKYLVKSFLYEMLIIAAYIGITDFIIKVFKVSENYKKLILVNMVTAFFSGLFVLLYKYAPHSPTIFNRWFKATGWTYVLYEVILVGTIYHVYEHLAHKFIGS</sequence>
<keyword evidence="1" id="KW-0472">Membrane</keyword>
<reference evidence="2" key="1">
    <citation type="journal article" date="2020" name="Nature">
        <title>Giant virus diversity and host interactions through global metagenomics.</title>
        <authorList>
            <person name="Schulz F."/>
            <person name="Roux S."/>
            <person name="Paez-Espino D."/>
            <person name="Jungbluth S."/>
            <person name="Walsh D.A."/>
            <person name="Denef V.J."/>
            <person name="McMahon K.D."/>
            <person name="Konstantinidis K.T."/>
            <person name="Eloe-Fadrosh E.A."/>
            <person name="Kyrpides N.C."/>
            <person name="Woyke T."/>
        </authorList>
    </citation>
    <scope>NUCLEOTIDE SEQUENCE</scope>
    <source>
        <strain evidence="2">GVMAG-M-3300023184-101</strain>
    </source>
</reference>
<dbReference type="EMBL" id="MN739954">
    <property type="protein sequence ID" value="QHT79759.1"/>
    <property type="molecule type" value="Genomic_DNA"/>
</dbReference>
<evidence type="ECO:0000313" key="2">
    <source>
        <dbReference type="EMBL" id="QHT79759.1"/>
    </source>
</evidence>
<name>A0A6C0HH01_9ZZZZ</name>
<feature type="transmembrane region" description="Helical" evidence="1">
    <location>
        <begin position="7"/>
        <end position="25"/>
    </location>
</feature>
<keyword evidence="1" id="KW-0812">Transmembrane</keyword>
<feature type="transmembrane region" description="Helical" evidence="1">
    <location>
        <begin position="45"/>
        <end position="68"/>
    </location>
</feature>
<keyword evidence="1" id="KW-1133">Transmembrane helix</keyword>
<organism evidence="2">
    <name type="scientific">viral metagenome</name>
    <dbReference type="NCBI Taxonomy" id="1070528"/>
    <lineage>
        <taxon>unclassified sequences</taxon>
        <taxon>metagenomes</taxon>
        <taxon>organismal metagenomes</taxon>
    </lineage>
</organism>
<proteinExistence type="predicted"/>